<dbReference type="CDD" id="cd05403">
    <property type="entry name" value="NT_KNTase_like"/>
    <property type="match status" value="1"/>
</dbReference>
<dbReference type="InterPro" id="IPR002934">
    <property type="entry name" value="Polymerase_NTP_transf_dom"/>
</dbReference>
<dbReference type="GO" id="GO:0005524">
    <property type="term" value="F:ATP binding"/>
    <property type="evidence" value="ECO:0007669"/>
    <property type="project" value="UniProtKB-KW"/>
</dbReference>
<evidence type="ECO:0000313" key="11">
    <source>
        <dbReference type="EMBL" id="ABZ70308.1"/>
    </source>
</evidence>
<organism evidence="11">
    <name type="scientific">Caulobacter sp. (strain K31)</name>
    <dbReference type="NCBI Taxonomy" id="366602"/>
    <lineage>
        <taxon>Bacteria</taxon>
        <taxon>Pseudomonadati</taxon>
        <taxon>Pseudomonadota</taxon>
        <taxon>Alphaproteobacteria</taxon>
        <taxon>Caulobacterales</taxon>
        <taxon>Caulobacteraceae</taxon>
        <taxon>Caulobacter</taxon>
    </lineage>
</organism>
<dbReference type="STRING" id="366602.Caul_1178"/>
<evidence type="ECO:0000259" key="10">
    <source>
        <dbReference type="Pfam" id="PF01909"/>
    </source>
</evidence>
<dbReference type="SUPFAM" id="SSF81301">
    <property type="entry name" value="Nucleotidyltransferase"/>
    <property type="match status" value="1"/>
</dbReference>
<dbReference type="PANTHER" id="PTHR33571:SF12">
    <property type="entry name" value="BSL3053 PROTEIN"/>
    <property type="match status" value="1"/>
</dbReference>
<dbReference type="InterPro" id="IPR052038">
    <property type="entry name" value="Type-VII_TA_antitoxin"/>
</dbReference>
<protein>
    <submittedName>
        <fullName evidence="11">DNA polymerase beta domain protein region</fullName>
    </submittedName>
</protein>
<dbReference type="Pfam" id="PF01909">
    <property type="entry name" value="NTP_transf_2"/>
    <property type="match status" value="1"/>
</dbReference>
<name>B0SXY5_CAUSK</name>
<proteinExistence type="inferred from homology"/>
<dbReference type="AlphaFoldDB" id="B0SXY5"/>
<dbReference type="HOGENOM" id="CLU_130257_10_1_5"/>
<dbReference type="EMBL" id="CP000927">
    <property type="protein sequence ID" value="ABZ70308.1"/>
    <property type="molecule type" value="Genomic_DNA"/>
</dbReference>
<keyword evidence="3" id="KW-0808">Transferase</keyword>
<dbReference type="Gene3D" id="3.30.460.10">
    <property type="entry name" value="Beta Polymerase, domain 2"/>
    <property type="match status" value="1"/>
</dbReference>
<sequence length="98" mass="10660">MTSEAVIAILRAHEAALRRQGVTRAALFGSTARGEGGPNSDLDIMVEIDPLADVDLYGYVGITQYIAELFSVPVDVSDRAMLIEPVRKTAERDAMYAF</sequence>
<dbReference type="InterPro" id="IPR043519">
    <property type="entry name" value="NT_sf"/>
</dbReference>
<dbReference type="eggNOG" id="COG1669">
    <property type="taxonomic scope" value="Bacteria"/>
</dbReference>
<keyword evidence="7" id="KW-0067">ATP-binding</keyword>
<evidence type="ECO:0000256" key="6">
    <source>
        <dbReference type="ARBA" id="ARBA00022741"/>
    </source>
</evidence>
<evidence type="ECO:0000256" key="7">
    <source>
        <dbReference type="ARBA" id="ARBA00022840"/>
    </source>
</evidence>
<evidence type="ECO:0000256" key="5">
    <source>
        <dbReference type="ARBA" id="ARBA00022723"/>
    </source>
</evidence>
<comment type="similarity">
    <text evidence="9">Belongs to the MntA antitoxin family.</text>
</comment>
<keyword evidence="6" id="KW-0547">Nucleotide-binding</keyword>
<gene>
    <name evidence="11" type="ordered locus">Caul_1178</name>
</gene>
<dbReference type="GO" id="GO:0016779">
    <property type="term" value="F:nucleotidyltransferase activity"/>
    <property type="evidence" value="ECO:0007669"/>
    <property type="project" value="UniProtKB-KW"/>
</dbReference>
<keyword evidence="5" id="KW-0479">Metal-binding</keyword>
<evidence type="ECO:0000256" key="8">
    <source>
        <dbReference type="ARBA" id="ARBA00022842"/>
    </source>
</evidence>
<evidence type="ECO:0000256" key="9">
    <source>
        <dbReference type="ARBA" id="ARBA00038276"/>
    </source>
</evidence>
<feature type="domain" description="Polymerase nucleotidyl transferase" evidence="10">
    <location>
        <begin position="16"/>
        <end position="87"/>
    </location>
</feature>
<keyword evidence="2" id="KW-1277">Toxin-antitoxin system</keyword>
<evidence type="ECO:0000256" key="4">
    <source>
        <dbReference type="ARBA" id="ARBA00022695"/>
    </source>
</evidence>
<evidence type="ECO:0000256" key="1">
    <source>
        <dbReference type="ARBA" id="ARBA00001946"/>
    </source>
</evidence>
<dbReference type="KEGG" id="cak:Caul_1178"/>
<dbReference type="PANTHER" id="PTHR33571">
    <property type="entry name" value="SSL8005 PROTEIN"/>
    <property type="match status" value="1"/>
</dbReference>
<keyword evidence="4" id="KW-0548">Nucleotidyltransferase</keyword>
<dbReference type="OrthoDB" id="559450at2"/>
<comment type="cofactor">
    <cofactor evidence="1">
        <name>Mg(2+)</name>
        <dbReference type="ChEBI" id="CHEBI:18420"/>
    </cofactor>
</comment>
<evidence type="ECO:0000256" key="3">
    <source>
        <dbReference type="ARBA" id="ARBA00022679"/>
    </source>
</evidence>
<accession>B0SXY5</accession>
<reference evidence="11" key="1">
    <citation type="submission" date="2008-01" db="EMBL/GenBank/DDBJ databases">
        <title>Complete sequence of chromosome of Caulobacter sp. K31.</title>
        <authorList>
            <consortium name="US DOE Joint Genome Institute"/>
            <person name="Copeland A."/>
            <person name="Lucas S."/>
            <person name="Lapidus A."/>
            <person name="Barry K."/>
            <person name="Glavina del Rio T."/>
            <person name="Dalin E."/>
            <person name="Tice H."/>
            <person name="Pitluck S."/>
            <person name="Bruce D."/>
            <person name="Goodwin L."/>
            <person name="Thompson L.S."/>
            <person name="Brettin T."/>
            <person name="Detter J.C."/>
            <person name="Han C."/>
            <person name="Schmutz J."/>
            <person name="Larimer F."/>
            <person name="Land M."/>
            <person name="Hauser L."/>
            <person name="Kyrpides N."/>
            <person name="Kim E."/>
            <person name="Stephens C."/>
            <person name="Richardson P."/>
        </authorList>
    </citation>
    <scope>NUCLEOTIDE SEQUENCE [LARGE SCALE GENOMIC DNA]</scope>
    <source>
        <strain evidence="11">K31</strain>
    </source>
</reference>
<dbReference type="GO" id="GO:0046872">
    <property type="term" value="F:metal ion binding"/>
    <property type="evidence" value="ECO:0007669"/>
    <property type="project" value="UniProtKB-KW"/>
</dbReference>
<keyword evidence="8" id="KW-0460">Magnesium</keyword>
<evidence type="ECO:0000256" key="2">
    <source>
        <dbReference type="ARBA" id="ARBA00022649"/>
    </source>
</evidence>